<proteinExistence type="predicted"/>
<name>A0A161YLQ7_9GAMM</name>
<evidence type="ECO:0000313" key="2">
    <source>
        <dbReference type="Proteomes" id="UP000076486"/>
    </source>
</evidence>
<dbReference type="PATRIC" id="fig|1365248.3.peg.2928"/>
<gene>
    <name evidence="1" type="ORF">N473_19325</name>
</gene>
<reference evidence="1 2" key="1">
    <citation type="submission" date="2013-07" db="EMBL/GenBank/DDBJ databases">
        <title>Comparative Genomic and Metabolomic Analysis of Twelve Strains of Pseudoalteromonas luteoviolacea.</title>
        <authorList>
            <person name="Vynne N.G."/>
            <person name="Mansson M."/>
            <person name="Gram L."/>
        </authorList>
    </citation>
    <scope>NUCLEOTIDE SEQUENCE [LARGE SCALE GENOMIC DNA]</scope>
    <source>
        <strain evidence="1 2">CPMOR-1</strain>
    </source>
</reference>
<dbReference type="AlphaFoldDB" id="A0A161YLQ7"/>
<comment type="caution">
    <text evidence="1">The sequence shown here is derived from an EMBL/GenBank/DDBJ whole genome shotgun (WGS) entry which is preliminary data.</text>
</comment>
<sequence length="64" mass="7345">MRLSAGVAKAHWKKKLFWRAVSLENEKKQNKNPDLLSPTQRHKVALYRHAGEPLKNTGFAKATF</sequence>
<organism evidence="1 2">
    <name type="scientific">Pseudoalteromonas luteoviolacea CPMOR-1</name>
    <dbReference type="NCBI Taxonomy" id="1365248"/>
    <lineage>
        <taxon>Bacteria</taxon>
        <taxon>Pseudomonadati</taxon>
        <taxon>Pseudomonadota</taxon>
        <taxon>Gammaproteobacteria</taxon>
        <taxon>Alteromonadales</taxon>
        <taxon>Pseudoalteromonadaceae</taxon>
        <taxon>Pseudoalteromonas</taxon>
    </lineage>
</organism>
<accession>A0A161YLQ7</accession>
<evidence type="ECO:0000313" key="1">
    <source>
        <dbReference type="EMBL" id="KZN62406.1"/>
    </source>
</evidence>
<dbReference type="Proteomes" id="UP000076486">
    <property type="component" value="Unassembled WGS sequence"/>
</dbReference>
<protein>
    <submittedName>
        <fullName evidence="1">Uncharacterized protein</fullName>
    </submittedName>
</protein>
<dbReference type="EMBL" id="AUYC01000032">
    <property type="protein sequence ID" value="KZN62406.1"/>
    <property type="molecule type" value="Genomic_DNA"/>
</dbReference>